<accession>D0LS69</accession>
<sequence length="224" mass="24513">MRASGPQLLQATLGAIARLEAAEVLKPRLTEPDFAKWKRFRRKLGWRDFIRLLHEDQALAFPEPFDLARWRFDPFDTLDEPTAKILVENSATPAPGDALSVLRDQARALGVAAGGAIADVPKIQSRHKALELPGSGGRIAAYQCVQHGLAYDRNFTFVTDNPAERVLIGLGAVELRSNPPTILSLAEFEAMRAAKKLRFDRVVGIKGAPGAEALAAHFDDARLV</sequence>
<evidence type="ECO:0000313" key="1">
    <source>
        <dbReference type="EMBL" id="ACY13766.1"/>
    </source>
</evidence>
<proteinExistence type="predicted"/>
<reference evidence="1 2" key="1">
    <citation type="journal article" date="2010" name="Stand. Genomic Sci.">
        <title>Complete genome sequence of Haliangium ochraceum type strain (SMP-2).</title>
        <authorList>
            <consortium name="US DOE Joint Genome Institute (JGI-PGF)"/>
            <person name="Ivanova N."/>
            <person name="Daum C."/>
            <person name="Lang E."/>
            <person name="Abt B."/>
            <person name="Kopitz M."/>
            <person name="Saunders E."/>
            <person name="Lapidus A."/>
            <person name="Lucas S."/>
            <person name="Glavina Del Rio T."/>
            <person name="Nolan M."/>
            <person name="Tice H."/>
            <person name="Copeland A."/>
            <person name="Cheng J.F."/>
            <person name="Chen F."/>
            <person name="Bruce D."/>
            <person name="Goodwin L."/>
            <person name="Pitluck S."/>
            <person name="Mavromatis K."/>
            <person name="Pati A."/>
            <person name="Mikhailova N."/>
            <person name="Chen A."/>
            <person name="Palaniappan K."/>
            <person name="Land M."/>
            <person name="Hauser L."/>
            <person name="Chang Y.J."/>
            <person name="Jeffries C.D."/>
            <person name="Detter J.C."/>
            <person name="Brettin T."/>
            <person name="Rohde M."/>
            <person name="Goker M."/>
            <person name="Bristow J."/>
            <person name="Markowitz V."/>
            <person name="Eisen J.A."/>
            <person name="Hugenholtz P."/>
            <person name="Kyrpides N.C."/>
            <person name="Klenk H.P."/>
        </authorList>
    </citation>
    <scope>NUCLEOTIDE SEQUENCE [LARGE SCALE GENOMIC DNA]</scope>
    <source>
        <strain evidence="2">DSM 14365 / CIP 107738 / JCM 11303 / AJ 13395 / SMP-2</strain>
    </source>
</reference>
<dbReference type="AlphaFoldDB" id="D0LS69"/>
<dbReference type="Proteomes" id="UP000001880">
    <property type="component" value="Chromosome"/>
</dbReference>
<dbReference type="eggNOG" id="ENOG5030TEX">
    <property type="taxonomic scope" value="Bacteria"/>
</dbReference>
<dbReference type="STRING" id="502025.Hoch_1199"/>
<evidence type="ECO:0000313" key="2">
    <source>
        <dbReference type="Proteomes" id="UP000001880"/>
    </source>
</evidence>
<protein>
    <submittedName>
        <fullName evidence="1">Uncharacterized protein</fullName>
    </submittedName>
</protein>
<dbReference type="HOGENOM" id="CLU_1114341_0_0_7"/>
<dbReference type="EMBL" id="CP001804">
    <property type="protein sequence ID" value="ACY13766.1"/>
    <property type="molecule type" value="Genomic_DNA"/>
</dbReference>
<gene>
    <name evidence="1" type="ordered locus">Hoch_1199</name>
</gene>
<dbReference type="KEGG" id="hoh:Hoch_1199"/>
<organism evidence="1 2">
    <name type="scientific">Haliangium ochraceum (strain DSM 14365 / JCM 11303 / SMP-2)</name>
    <dbReference type="NCBI Taxonomy" id="502025"/>
    <lineage>
        <taxon>Bacteria</taxon>
        <taxon>Pseudomonadati</taxon>
        <taxon>Myxococcota</taxon>
        <taxon>Polyangia</taxon>
        <taxon>Haliangiales</taxon>
        <taxon>Kofleriaceae</taxon>
        <taxon>Haliangium</taxon>
    </lineage>
</organism>
<keyword evidence="2" id="KW-1185">Reference proteome</keyword>
<dbReference type="RefSeq" id="WP_012826377.1">
    <property type="nucleotide sequence ID" value="NC_013440.1"/>
</dbReference>
<name>D0LS69_HALO1</name>